<keyword evidence="7" id="KW-0238">DNA-binding</keyword>
<evidence type="ECO:0000256" key="1">
    <source>
        <dbReference type="ARBA" id="ARBA00004123"/>
    </source>
</evidence>
<name>A0A3Q3XD32_MOLML</name>
<keyword evidence="6" id="KW-0805">Transcription regulation</keyword>
<dbReference type="Proteomes" id="UP000261620">
    <property type="component" value="Unplaced"/>
</dbReference>
<keyword evidence="3" id="KW-0677">Repeat</keyword>
<dbReference type="AlphaFoldDB" id="A0A3Q3XD32"/>
<evidence type="ECO:0000256" key="7">
    <source>
        <dbReference type="ARBA" id="ARBA00023125"/>
    </source>
</evidence>
<dbReference type="GO" id="GO:0000981">
    <property type="term" value="F:DNA-binding transcription factor activity, RNA polymerase II-specific"/>
    <property type="evidence" value="ECO:0007669"/>
    <property type="project" value="TreeGrafter"/>
</dbReference>
<keyword evidence="2" id="KW-0479">Metal-binding</keyword>
<dbReference type="InterPro" id="IPR000210">
    <property type="entry name" value="BTB/POZ_dom"/>
</dbReference>
<feature type="region of interest" description="Disordered" evidence="10">
    <location>
        <begin position="1"/>
        <end position="26"/>
    </location>
</feature>
<proteinExistence type="predicted"/>
<evidence type="ECO:0000256" key="10">
    <source>
        <dbReference type="SAM" id="MobiDB-lite"/>
    </source>
</evidence>
<dbReference type="Pfam" id="PF00651">
    <property type="entry name" value="BTB"/>
    <property type="match status" value="1"/>
</dbReference>
<dbReference type="PANTHER" id="PTHR46105:SF5">
    <property type="entry name" value="ZINC FINGER AND BTB DOMAIN-CONTAINING PROTEIN 44 ISOFORM X1"/>
    <property type="match status" value="1"/>
</dbReference>
<evidence type="ECO:0000256" key="3">
    <source>
        <dbReference type="ARBA" id="ARBA00022737"/>
    </source>
</evidence>
<feature type="domain" description="BTB" evidence="11">
    <location>
        <begin position="173"/>
        <end position="204"/>
    </location>
</feature>
<evidence type="ECO:0000259" key="11">
    <source>
        <dbReference type="PROSITE" id="PS50097"/>
    </source>
</evidence>
<reference evidence="12" key="1">
    <citation type="submission" date="2025-08" db="UniProtKB">
        <authorList>
            <consortium name="Ensembl"/>
        </authorList>
    </citation>
    <scope>IDENTIFICATION</scope>
</reference>
<comment type="subcellular location">
    <subcellularLocation>
        <location evidence="1">Nucleus</location>
    </subcellularLocation>
</comment>
<organism evidence="12 13">
    <name type="scientific">Mola mola</name>
    <name type="common">Ocean sunfish</name>
    <name type="synonym">Tetraodon mola</name>
    <dbReference type="NCBI Taxonomy" id="94237"/>
    <lineage>
        <taxon>Eukaryota</taxon>
        <taxon>Metazoa</taxon>
        <taxon>Chordata</taxon>
        <taxon>Craniata</taxon>
        <taxon>Vertebrata</taxon>
        <taxon>Euteleostomi</taxon>
        <taxon>Actinopterygii</taxon>
        <taxon>Neopterygii</taxon>
        <taxon>Teleostei</taxon>
        <taxon>Neoteleostei</taxon>
        <taxon>Acanthomorphata</taxon>
        <taxon>Eupercaria</taxon>
        <taxon>Tetraodontiformes</taxon>
        <taxon>Molidae</taxon>
        <taxon>Mola</taxon>
    </lineage>
</organism>
<dbReference type="STRING" id="94237.ENSMMOP00000026315"/>
<accession>A0A3Q3XD32</accession>
<protein>
    <recommendedName>
        <fullName evidence="11">BTB domain-containing protein</fullName>
    </recommendedName>
</protein>
<evidence type="ECO:0000256" key="5">
    <source>
        <dbReference type="ARBA" id="ARBA00022833"/>
    </source>
</evidence>
<dbReference type="OMA" id="HIVIHAC"/>
<evidence type="ECO:0000256" key="6">
    <source>
        <dbReference type="ARBA" id="ARBA00023015"/>
    </source>
</evidence>
<keyword evidence="8" id="KW-0804">Transcription</keyword>
<dbReference type="InterPro" id="IPR050457">
    <property type="entry name" value="ZnFinger_BTB_dom_contain"/>
</dbReference>
<dbReference type="InterPro" id="IPR011333">
    <property type="entry name" value="SKP1/BTB/POZ_sf"/>
</dbReference>
<evidence type="ECO:0000256" key="9">
    <source>
        <dbReference type="ARBA" id="ARBA00023242"/>
    </source>
</evidence>
<dbReference type="PROSITE" id="PS50097">
    <property type="entry name" value="BTB"/>
    <property type="match status" value="1"/>
</dbReference>
<keyword evidence="9" id="KW-0539">Nucleus</keyword>
<dbReference type="Ensembl" id="ENSMMOT00000026759.1">
    <property type="protein sequence ID" value="ENSMMOP00000026315.1"/>
    <property type="gene ID" value="ENSMMOG00000019948.1"/>
</dbReference>
<sequence>STSAESYEGYGTGEKDGEMESSGISKGRGPFARLVPNFEVIDGLLYRKKLERGFINYREVLEEDRRQEAISTFHRRQRPGQRHLSLEETYKCVAENYWWEGMKITKEVRGRSESLKVIRSNFYPLSYISASSSASHIVIHACQFLLNLALIFQHLLQRIPLKLRSQREAGLFCDITLRTSGQPFLAHRAVLAAVSDHFQEIFTEMDSNMKTDIDLTGKNR</sequence>
<dbReference type="PANTHER" id="PTHR46105">
    <property type="entry name" value="AGAP004733-PA"/>
    <property type="match status" value="1"/>
</dbReference>
<keyword evidence="5" id="KW-0862">Zinc</keyword>
<evidence type="ECO:0000256" key="8">
    <source>
        <dbReference type="ARBA" id="ARBA00023163"/>
    </source>
</evidence>
<evidence type="ECO:0000313" key="12">
    <source>
        <dbReference type="Ensembl" id="ENSMMOP00000026315.1"/>
    </source>
</evidence>
<evidence type="ECO:0000313" key="13">
    <source>
        <dbReference type="Proteomes" id="UP000261620"/>
    </source>
</evidence>
<dbReference type="GO" id="GO:0005634">
    <property type="term" value="C:nucleus"/>
    <property type="evidence" value="ECO:0007669"/>
    <property type="project" value="UniProtKB-SubCell"/>
</dbReference>
<dbReference type="Gene3D" id="1.10.340.70">
    <property type="match status" value="1"/>
</dbReference>
<evidence type="ECO:0000256" key="2">
    <source>
        <dbReference type="ARBA" id="ARBA00022723"/>
    </source>
</evidence>
<dbReference type="GO" id="GO:0008270">
    <property type="term" value="F:zinc ion binding"/>
    <property type="evidence" value="ECO:0007669"/>
    <property type="project" value="UniProtKB-KW"/>
</dbReference>
<keyword evidence="4" id="KW-0863">Zinc-finger</keyword>
<dbReference type="GO" id="GO:0000978">
    <property type="term" value="F:RNA polymerase II cis-regulatory region sequence-specific DNA binding"/>
    <property type="evidence" value="ECO:0007669"/>
    <property type="project" value="TreeGrafter"/>
</dbReference>
<reference evidence="12" key="2">
    <citation type="submission" date="2025-09" db="UniProtKB">
        <authorList>
            <consortium name="Ensembl"/>
        </authorList>
    </citation>
    <scope>IDENTIFICATION</scope>
</reference>
<dbReference type="Gene3D" id="3.30.710.10">
    <property type="entry name" value="Potassium Channel Kv1.1, Chain A"/>
    <property type="match status" value="1"/>
</dbReference>
<evidence type="ECO:0000256" key="4">
    <source>
        <dbReference type="ARBA" id="ARBA00022771"/>
    </source>
</evidence>
<dbReference type="SUPFAM" id="SSF54695">
    <property type="entry name" value="POZ domain"/>
    <property type="match status" value="1"/>
</dbReference>
<keyword evidence="13" id="KW-1185">Reference proteome</keyword>